<name>A0ACC3CDG8_PYRYE</name>
<comment type="caution">
    <text evidence="1">The sequence shown here is derived from an EMBL/GenBank/DDBJ whole genome shotgun (WGS) entry which is preliminary data.</text>
</comment>
<gene>
    <name evidence="1" type="ORF">I4F81_010395</name>
</gene>
<keyword evidence="2" id="KW-1185">Reference proteome</keyword>
<proteinExistence type="predicted"/>
<dbReference type="EMBL" id="CM020620">
    <property type="protein sequence ID" value="KAK1867898.1"/>
    <property type="molecule type" value="Genomic_DNA"/>
</dbReference>
<accession>A0ACC3CDG8</accession>
<reference evidence="1" key="1">
    <citation type="submission" date="2019-11" db="EMBL/GenBank/DDBJ databases">
        <title>Nori genome reveals adaptations in red seaweeds to the harsh intertidal environment.</title>
        <authorList>
            <person name="Wang D."/>
            <person name="Mao Y."/>
        </authorList>
    </citation>
    <scope>NUCLEOTIDE SEQUENCE</scope>
    <source>
        <tissue evidence="1">Gametophyte</tissue>
    </source>
</reference>
<dbReference type="Proteomes" id="UP000798662">
    <property type="component" value="Chromosome 3"/>
</dbReference>
<evidence type="ECO:0000313" key="1">
    <source>
        <dbReference type="EMBL" id="KAK1867898.1"/>
    </source>
</evidence>
<evidence type="ECO:0000313" key="2">
    <source>
        <dbReference type="Proteomes" id="UP000798662"/>
    </source>
</evidence>
<sequence length="479" mass="47876">MAHLAAAVRSARALPEVASLLAYPPPPPTVASILIGRALDIAQPMATSSPQLLTGVYAAAASVQARLGYLSEALDYRRQAVQSAGPGGAPLEAVVLSAEQLTMGEERGGAGEQPVPDAGDGGRLGRLHAVLAAASDAVSLVTALDGWVGAEHADDASAGGGDAPLTRGLLVYGGGDDEGWDPVAATGKPLGQPRRPVSVLEGLAAAHLLRGRLLLRQQRRRDEALDALSAALVRLEHVSDALRVAAPPLPDEPVPAVGRPVHPALALQAVFTLTTLGIAHLSPSSVTEESGGGPPAQAADNQAADDAATDTGDAMLRRALSLARTYGPDAEHVPSWAAAYPLVGLASVSARRGEVVQAEGLLRAVADPPVSTCAAAGGAGAVAAWVAAASATAGLVGRLSWNDQPRTADARAWAEKAEAGARAWGAPGTVVVPEVGAPAIGRSSGVGGGRVPAWWGAAVRAQLAAAPCAGEGGGGAHVD</sequence>
<organism evidence="1 2">
    <name type="scientific">Pyropia yezoensis</name>
    <name type="common">Susabi-nori</name>
    <name type="synonym">Porphyra yezoensis</name>
    <dbReference type="NCBI Taxonomy" id="2788"/>
    <lineage>
        <taxon>Eukaryota</taxon>
        <taxon>Rhodophyta</taxon>
        <taxon>Bangiophyceae</taxon>
        <taxon>Bangiales</taxon>
        <taxon>Bangiaceae</taxon>
        <taxon>Pyropia</taxon>
    </lineage>
</organism>
<protein>
    <submittedName>
        <fullName evidence="1">Uncharacterized protein</fullName>
    </submittedName>
</protein>